<name>A0ABM9CKY5_9BACL</name>
<dbReference type="EMBL" id="CAKMMF010000024">
    <property type="protein sequence ID" value="CAH1215433.1"/>
    <property type="molecule type" value="Genomic_DNA"/>
</dbReference>
<keyword evidence="1" id="KW-0472">Membrane</keyword>
<proteinExistence type="predicted"/>
<evidence type="ECO:0000313" key="4">
    <source>
        <dbReference type="Proteomes" id="UP000838686"/>
    </source>
</evidence>
<keyword evidence="4" id="KW-1185">Reference proteome</keyword>
<gene>
    <name evidence="3" type="ORF">PAECIP111893_03967</name>
</gene>
<dbReference type="InterPro" id="IPR025377">
    <property type="entry name" value="DUF4367"/>
</dbReference>
<feature type="transmembrane region" description="Helical" evidence="1">
    <location>
        <begin position="49"/>
        <end position="67"/>
    </location>
</feature>
<feature type="domain" description="DUF4367" evidence="2">
    <location>
        <begin position="147"/>
        <end position="260"/>
    </location>
</feature>
<dbReference type="RefSeq" id="WP_236344312.1">
    <property type="nucleotide sequence ID" value="NZ_CAKMMF010000024.1"/>
</dbReference>
<evidence type="ECO:0000256" key="1">
    <source>
        <dbReference type="SAM" id="Phobius"/>
    </source>
</evidence>
<dbReference type="Proteomes" id="UP000838686">
    <property type="component" value="Unassembled WGS sequence"/>
</dbReference>
<keyword evidence="1" id="KW-1133">Transmembrane helix</keyword>
<evidence type="ECO:0000313" key="3">
    <source>
        <dbReference type="EMBL" id="CAH1215433.1"/>
    </source>
</evidence>
<sequence length="263" mass="29298">MNDSELDRLIDEALESMPKMPVPDSEQSWLVVKQQYAKLRRKQRTRKRLALSSLVAVSFLAGAILFGNPTGVTAFSPFYQAVKELPNQVVAFFFGSNITSDKGAKTAAPNDSDIVSEEDFSVVEDGGMTMVEVTEEQASEMLQFDMPKLNYIPKGYTLMQIEVAQSQTKTKSDHIMFVYQNSKKQLLRITVTRLSDNFAIGSGANLAAATVETVQLSLSEGILTLNKGGANKLEFLQSNMYIYILGYIDRNDLIQIAEHMMKK</sequence>
<reference evidence="3" key="1">
    <citation type="submission" date="2022-01" db="EMBL/GenBank/DDBJ databases">
        <authorList>
            <person name="Criscuolo A."/>
        </authorList>
    </citation>
    <scope>NUCLEOTIDE SEQUENCE</scope>
    <source>
        <strain evidence="3">CIP111893</strain>
    </source>
</reference>
<protein>
    <recommendedName>
        <fullName evidence="2">DUF4367 domain-containing protein</fullName>
    </recommendedName>
</protein>
<organism evidence="3 4">
    <name type="scientific">Paenibacillus plantiphilus</name>
    <dbReference type="NCBI Taxonomy" id="2905650"/>
    <lineage>
        <taxon>Bacteria</taxon>
        <taxon>Bacillati</taxon>
        <taxon>Bacillota</taxon>
        <taxon>Bacilli</taxon>
        <taxon>Bacillales</taxon>
        <taxon>Paenibacillaceae</taxon>
        <taxon>Paenibacillus</taxon>
    </lineage>
</organism>
<comment type="caution">
    <text evidence="3">The sequence shown here is derived from an EMBL/GenBank/DDBJ whole genome shotgun (WGS) entry which is preliminary data.</text>
</comment>
<accession>A0ABM9CKY5</accession>
<dbReference type="Pfam" id="PF14285">
    <property type="entry name" value="DUF4367"/>
    <property type="match status" value="1"/>
</dbReference>
<keyword evidence="1" id="KW-0812">Transmembrane</keyword>
<evidence type="ECO:0000259" key="2">
    <source>
        <dbReference type="Pfam" id="PF14285"/>
    </source>
</evidence>